<evidence type="ECO:0008006" key="4">
    <source>
        <dbReference type="Google" id="ProtNLM"/>
    </source>
</evidence>
<proteinExistence type="predicted"/>
<accession>A0AAX1N9A2</accession>
<dbReference type="EMBL" id="CP076132">
    <property type="protein sequence ID" value="QWG02363.1"/>
    <property type="molecule type" value="Genomic_DNA"/>
</dbReference>
<dbReference type="InterPro" id="IPR032168">
    <property type="entry name" value="DUF5004"/>
</dbReference>
<name>A0AAX1N9A2_9BACT</name>
<reference evidence="2 3" key="1">
    <citation type="submission" date="2021-05" db="EMBL/GenBank/DDBJ databases">
        <title>Comparative genomic studies on the polysaccharide-degrading batcterial strains of the Flammeovirga genus.</title>
        <authorList>
            <person name="Zewei F."/>
            <person name="Zheng Z."/>
            <person name="Yu L."/>
            <person name="Ruyue G."/>
            <person name="Yanhong M."/>
            <person name="Yuanyuan C."/>
            <person name="Jingyan G."/>
            <person name="Wenjun H."/>
        </authorList>
    </citation>
    <scope>NUCLEOTIDE SEQUENCE [LARGE SCALE GENOMIC DNA]</scope>
    <source>
        <strain evidence="2 3">NBRC:100898</strain>
    </source>
</reference>
<keyword evidence="1" id="KW-0732">Signal</keyword>
<evidence type="ECO:0000256" key="1">
    <source>
        <dbReference type="SAM" id="SignalP"/>
    </source>
</evidence>
<dbReference type="KEGG" id="fya:KMW28_01910"/>
<dbReference type="AlphaFoldDB" id="A0AAX1N9A2"/>
<protein>
    <recommendedName>
        <fullName evidence="4">Lipocalin-like domain-containing protein</fullName>
    </recommendedName>
</protein>
<dbReference type="Pfam" id="PF16395">
    <property type="entry name" value="DUF5004"/>
    <property type="match status" value="1"/>
</dbReference>
<keyword evidence="3" id="KW-1185">Reference proteome</keyword>
<evidence type="ECO:0000313" key="3">
    <source>
        <dbReference type="Proteomes" id="UP000678679"/>
    </source>
</evidence>
<dbReference type="PROSITE" id="PS51257">
    <property type="entry name" value="PROKAR_LIPOPROTEIN"/>
    <property type="match status" value="1"/>
</dbReference>
<organism evidence="2 3">
    <name type="scientific">Flammeovirga yaeyamensis</name>
    <dbReference type="NCBI Taxonomy" id="367791"/>
    <lineage>
        <taxon>Bacteria</taxon>
        <taxon>Pseudomonadati</taxon>
        <taxon>Bacteroidota</taxon>
        <taxon>Cytophagia</taxon>
        <taxon>Cytophagales</taxon>
        <taxon>Flammeovirgaceae</taxon>
        <taxon>Flammeovirga</taxon>
    </lineage>
</organism>
<feature type="chain" id="PRO_5043522270" description="Lipocalin-like domain-containing protein" evidence="1">
    <location>
        <begin position="25"/>
        <end position="176"/>
    </location>
</feature>
<gene>
    <name evidence="2" type="ORF">KMW28_01910</name>
</gene>
<evidence type="ECO:0000313" key="2">
    <source>
        <dbReference type="EMBL" id="QWG02363.1"/>
    </source>
</evidence>
<sequence length="176" mass="19652">MLKKATTAVLIALTLGLFSCSGNETVSDLLKENHLIYGTWNLKAVESTQKISLIDGDEVTELPDQIVVYENINITMEFKTDKTVETKGTTDIKTLDEDGSTIITLLNQAILGTQNWDFDDEENIIIQGADGLPELMIIDKLTETELEVTSNKVQEINNGYFTQKVEANAHMKLERQ</sequence>
<feature type="signal peptide" evidence="1">
    <location>
        <begin position="1"/>
        <end position="24"/>
    </location>
</feature>
<dbReference type="RefSeq" id="WP_169664723.1">
    <property type="nucleotide sequence ID" value="NZ_CP076132.1"/>
</dbReference>
<dbReference type="Proteomes" id="UP000678679">
    <property type="component" value="Chromosome 1"/>
</dbReference>